<dbReference type="GO" id="GO:0008324">
    <property type="term" value="F:monoatomic cation transmembrane transporter activity"/>
    <property type="evidence" value="ECO:0007669"/>
    <property type="project" value="InterPro"/>
</dbReference>
<comment type="similarity">
    <text evidence="2">Belongs to the CPA3 antiporters (TC 2.A.63) subunit E family.</text>
</comment>
<dbReference type="PANTHER" id="PTHR34584">
    <property type="entry name" value="NA(+)/H(+) ANTIPORTER SUBUNIT E1"/>
    <property type="match status" value="1"/>
</dbReference>
<evidence type="ECO:0000313" key="10">
    <source>
        <dbReference type="Proteomes" id="UP000234560"/>
    </source>
</evidence>
<feature type="transmembrane region" description="Helical" evidence="8">
    <location>
        <begin position="21"/>
        <end position="46"/>
    </location>
</feature>
<keyword evidence="5 8" id="KW-1133">Transmembrane helix</keyword>
<reference evidence="9" key="1">
    <citation type="submission" date="2017-12" db="EMBL/GenBank/DDBJ databases">
        <authorList>
            <person name="Thomas-White K."/>
            <person name="Wolfe A.J."/>
        </authorList>
    </citation>
    <scope>NUCLEOTIDE SEQUENCE</scope>
    <source>
        <strain evidence="9">UMB0763</strain>
    </source>
</reference>
<dbReference type="AlphaFoldDB" id="A0AAF0YTA1"/>
<evidence type="ECO:0000256" key="8">
    <source>
        <dbReference type="SAM" id="Phobius"/>
    </source>
</evidence>
<evidence type="ECO:0000256" key="7">
    <source>
        <dbReference type="SAM" id="MobiDB-lite"/>
    </source>
</evidence>
<evidence type="ECO:0000256" key="5">
    <source>
        <dbReference type="ARBA" id="ARBA00022989"/>
    </source>
</evidence>
<dbReference type="InterPro" id="IPR002758">
    <property type="entry name" value="Cation_antiport_E"/>
</dbReference>
<dbReference type="PANTHER" id="PTHR34584:SF1">
    <property type="entry name" value="NA(+)_H(+) ANTIPORTER SUBUNIT E1"/>
    <property type="match status" value="1"/>
</dbReference>
<feature type="compositionally biased region" description="Basic and acidic residues" evidence="7">
    <location>
        <begin position="175"/>
        <end position="197"/>
    </location>
</feature>
<dbReference type="Proteomes" id="UP000234560">
    <property type="component" value="Chromosome"/>
</dbReference>
<dbReference type="Pfam" id="PF01899">
    <property type="entry name" value="MNHE"/>
    <property type="match status" value="1"/>
</dbReference>
<feature type="region of interest" description="Disordered" evidence="7">
    <location>
        <begin position="168"/>
        <end position="197"/>
    </location>
</feature>
<protein>
    <submittedName>
        <fullName evidence="9">Na+/H+ antiporter subunit E</fullName>
    </submittedName>
</protein>
<dbReference type="RefSeq" id="WP_016458228.1">
    <property type="nucleotide sequence ID" value="NZ_CAMIHY010000007.1"/>
</dbReference>
<evidence type="ECO:0000256" key="3">
    <source>
        <dbReference type="ARBA" id="ARBA00022475"/>
    </source>
</evidence>
<gene>
    <name evidence="9" type="ORF">CYJ47_00955</name>
</gene>
<accession>A0AAF0YTA1</accession>
<name>A0AAF0YTA1_9CORY</name>
<dbReference type="EMBL" id="CP136958">
    <property type="protein sequence ID" value="WOT02381.1"/>
    <property type="molecule type" value="Genomic_DNA"/>
</dbReference>
<proteinExistence type="inferred from homology"/>
<evidence type="ECO:0000256" key="4">
    <source>
        <dbReference type="ARBA" id="ARBA00022692"/>
    </source>
</evidence>
<organism evidence="9 10">
    <name type="scientific">Corynebacterium pyruviciproducens</name>
    <dbReference type="NCBI Taxonomy" id="598660"/>
    <lineage>
        <taxon>Bacteria</taxon>
        <taxon>Bacillati</taxon>
        <taxon>Actinomycetota</taxon>
        <taxon>Actinomycetes</taxon>
        <taxon>Mycobacteriales</taxon>
        <taxon>Corynebacteriaceae</taxon>
        <taxon>Corynebacterium</taxon>
    </lineage>
</organism>
<keyword evidence="4 8" id="KW-0812">Transmembrane</keyword>
<dbReference type="KEGG" id="cpyr:CYJ47_00955"/>
<evidence type="ECO:0000313" key="9">
    <source>
        <dbReference type="EMBL" id="WOT02381.1"/>
    </source>
</evidence>
<evidence type="ECO:0000256" key="2">
    <source>
        <dbReference type="ARBA" id="ARBA00006228"/>
    </source>
</evidence>
<evidence type="ECO:0000256" key="1">
    <source>
        <dbReference type="ARBA" id="ARBA00004651"/>
    </source>
</evidence>
<comment type="subcellular location">
    <subcellularLocation>
        <location evidence="1">Cell membrane</location>
        <topology evidence="1">Multi-pass membrane protein</topology>
    </subcellularLocation>
</comment>
<feature type="transmembrane region" description="Helical" evidence="8">
    <location>
        <begin position="66"/>
        <end position="86"/>
    </location>
</feature>
<reference evidence="9" key="2">
    <citation type="submission" date="2023-10" db="EMBL/GenBank/DDBJ databases">
        <authorList>
            <person name="Choi B."/>
        </authorList>
    </citation>
    <scope>NUCLEOTIDE SEQUENCE</scope>
    <source>
        <strain evidence="9">UMB0763</strain>
    </source>
</reference>
<evidence type="ECO:0000256" key="6">
    <source>
        <dbReference type="ARBA" id="ARBA00023136"/>
    </source>
</evidence>
<dbReference type="GO" id="GO:0005886">
    <property type="term" value="C:plasma membrane"/>
    <property type="evidence" value="ECO:0007669"/>
    <property type="project" value="UniProtKB-SubCell"/>
</dbReference>
<sequence length="197" mass="21317">MTSLNRRFRPLGLLWLTAMWCLLYGEITVANIAAGLAIAIVIQLVFPLPALPLQAVNVDWGELIKLLWMFVTGLISGAISVSWLAIRPAAPPKSAILTAPMRVESDFAMVTGVSLYNLQPGGTVLDLDLATHTWTVHLLDASTPAKIEQGLADIAELERHLIATFETKGRPAGAPEDRTLSGKRAEQLASVRKADNQ</sequence>
<dbReference type="NCBIfam" id="NF006521">
    <property type="entry name" value="PRK08965.1-5"/>
    <property type="match status" value="1"/>
</dbReference>
<keyword evidence="6 8" id="KW-0472">Membrane</keyword>
<keyword evidence="3" id="KW-1003">Cell membrane</keyword>